<protein>
    <recommendedName>
        <fullName evidence="10">Small ribosomal subunit biogenesis GTPase RsgA</fullName>
        <ecNumber evidence="10">3.6.1.-</ecNumber>
    </recommendedName>
</protein>
<dbReference type="EC" id="3.6.1.-" evidence="10"/>
<feature type="binding site" evidence="10">
    <location>
        <begin position="227"/>
        <end position="235"/>
    </location>
    <ligand>
        <name>GTP</name>
        <dbReference type="ChEBI" id="CHEBI:37565"/>
    </ligand>
</feature>
<dbReference type="Gene3D" id="3.40.50.300">
    <property type="entry name" value="P-loop containing nucleotide triphosphate hydrolases"/>
    <property type="match status" value="1"/>
</dbReference>
<keyword evidence="4 10" id="KW-0699">rRNA-binding</keyword>
<dbReference type="Pfam" id="PF03193">
    <property type="entry name" value="RsgA_GTPase"/>
    <property type="match status" value="1"/>
</dbReference>
<dbReference type="RefSeq" id="WP_109230129.1">
    <property type="nucleotide sequence ID" value="NZ_PYHR01000002.1"/>
</dbReference>
<evidence type="ECO:0000256" key="7">
    <source>
        <dbReference type="ARBA" id="ARBA00022833"/>
    </source>
</evidence>
<evidence type="ECO:0000256" key="6">
    <source>
        <dbReference type="ARBA" id="ARBA00022801"/>
    </source>
</evidence>
<keyword evidence="9 10" id="KW-0342">GTP-binding</keyword>
<feature type="binding site" evidence="10">
    <location>
        <begin position="175"/>
        <end position="178"/>
    </location>
    <ligand>
        <name>GTP</name>
        <dbReference type="ChEBI" id="CHEBI:37565"/>
    </ligand>
</feature>
<dbReference type="GO" id="GO:0042274">
    <property type="term" value="P:ribosomal small subunit biogenesis"/>
    <property type="evidence" value="ECO:0007669"/>
    <property type="project" value="UniProtKB-UniRule"/>
</dbReference>
<dbReference type="CDD" id="cd01854">
    <property type="entry name" value="YjeQ_EngC"/>
    <property type="match status" value="1"/>
</dbReference>
<evidence type="ECO:0000256" key="2">
    <source>
        <dbReference type="ARBA" id="ARBA00022517"/>
    </source>
</evidence>
<keyword evidence="3 10" id="KW-0479">Metal-binding</keyword>
<dbReference type="HAMAP" id="MF_01820">
    <property type="entry name" value="GTPase_RsgA"/>
    <property type="match status" value="1"/>
</dbReference>
<evidence type="ECO:0000256" key="4">
    <source>
        <dbReference type="ARBA" id="ARBA00022730"/>
    </source>
</evidence>
<feature type="binding site" evidence="10">
    <location>
        <position position="311"/>
    </location>
    <ligand>
        <name>Zn(2+)</name>
        <dbReference type="ChEBI" id="CHEBI:29105"/>
    </ligand>
</feature>
<dbReference type="Proteomes" id="UP000245166">
    <property type="component" value="Unassembled WGS sequence"/>
</dbReference>
<feature type="domain" description="EngC GTPase" evidence="11">
    <location>
        <begin position="136"/>
        <end position="286"/>
    </location>
</feature>
<evidence type="ECO:0000313" key="14">
    <source>
        <dbReference type="Proteomes" id="UP000245166"/>
    </source>
</evidence>
<dbReference type="GO" id="GO:0005737">
    <property type="term" value="C:cytoplasm"/>
    <property type="evidence" value="ECO:0007669"/>
    <property type="project" value="UniProtKB-SubCell"/>
</dbReference>
<gene>
    <name evidence="10 13" type="primary">rsgA</name>
    <name evidence="13" type="ORF">C8046_14925</name>
</gene>
<feature type="binding site" evidence="10">
    <location>
        <position position="316"/>
    </location>
    <ligand>
        <name>Zn(2+)</name>
        <dbReference type="ChEBI" id="CHEBI:29105"/>
    </ligand>
</feature>
<evidence type="ECO:0000256" key="3">
    <source>
        <dbReference type="ARBA" id="ARBA00022723"/>
    </source>
</evidence>
<keyword evidence="1 10" id="KW-0963">Cytoplasm</keyword>
<organism evidence="13 14">
    <name type="scientific">Serinibacter arcticus</name>
    <dbReference type="NCBI Taxonomy" id="1655435"/>
    <lineage>
        <taxon>Bacteria</taxon>
        <taxon>Bacillati</taxon>
        <taxon>Actinomycetota</taxon>
        <taxon>Actinomycetes</taxon>
        <taxon>Micrococcales</taxon>
        <taxon>Beutenbergiaceae</taxon>
        <taxon>Serinibacter</taxon>
    </lineage>
</organism>
<evidence type="ECO:0000259" key="11">
    <source>
        <dbReference type="PROSITE" id="PS50936"/>
    </source>
</evidence>
<feature type="domain" description="CP-type G" evidence="12">
    <location>
        <begin position="122"/>
        <end position="288"/>
    </location>
</feature>
<dbReference type="GO" id="GO:0003924">
    <property type="term" value="F:GTPase activity"/>
    <property type="evidence" value="ECO:0007669"/>
    <property type="project" value="UniProtKB-UniRule"/>
</dbReference>
<evidence type="ECO:0000256" key="10">
    <source>
        <dbReference type="HAMAP-Rule" id="MF_01820"/>
    </source>
</evidence>
<evidence type="ECO:0000259" key="12">
    <source>
        <dbReference type="PROSITE" id="PS51721"/>
    </source>
</evidence>
<dbReference type="Gene3D" id="1.10.40.50">
    <property type="entry name" value="Probable gtpase engc, domain 3"/>
    <property type="match status" value="1"/>
</dbReference>
<dbReference type="OrthoDB" id="9809485at2"/>
<dbReference type="PANTHER" id="PTHR32120:SF10">
    <property type="entry name" value="SMALL RIBOSOMAL SUBUNIT BIOGENESIS GTPASE RSGA"/>
    <property type="match status" value="1"/>
</dbReference>
<dbReference type="SUPFAM" id="SSF52540">
    <property type="entry name" value="P-loop containing nucleoside triphosphate hydrolases"/>
    <property type="match status" value="1"/>
</dbReference>
<keyword evidence="2 10" id="KW-0690">Ribosome biogenesis</keyword>
<dbReference type="PROSITE" id="PS51721">
    <property type="entry name" value="G_CP"/>
    <property type="match status" value="1"/>
</dbReference>
<keyword evidence="8 10" id="KW-0694">RNA-binding</keyword>
<feature type="binding site" evidence="10">
    <location>
        <position position="324"/>
    </location>
    <ligand>
        <name>Zn(2+)</name>
        <dbReference type="ChEBI" id="CHEBI:29105"/>
    </ligand>
</feature>
<dbReference type="InterPro" id="IPR027417">
    <property type="entry name" value="P-loop_NTPase"/>
</dbReference>
<keyword evidence="7 10" id="KW-0862">Zinc</keyword>
<dbReference type="GO" id="GO:0019843">
    <property type="term" value="F:rRNA binding"/>
    <property type="evidence" value="ECO:0007669"/>
    <property type="project" value="UniProtKB-KW"/>
</dbReference>
<comment type="subcellular location">
    <subcellularLocation>
        <location evidence="10">Cytoplasm</location>
    </subcellularLocation>
</comment>
<keyword evidence="6 10" id="KW-0378">Hydrolase</keyword>
<comment type="cofactor">
    <cofactor evidence="10">
        <name>Zn(2+)</name>
        <dbReference type="ChEBI" id="CHEBI:29105"/>
    </cofactor>
    <text evidence="10">Binds 1 zinc ion per subunit.</text>
</comment>
<dbReference type="GO" id="GO:0005525">
    <property type="term" value="F:GTP binding"/>
    <property type="evidence" value="ECO:0007669"/>
    <property type="project" value="UniProtKB-UniRule"/>
</dbReference>
<keyword evidence="5 10" id="KW-0547">Nucleotide-binding</keyword>
<keyword evidence="14" id="KW-1185">Reference proteome</keyword>
<evidence type="ECO:0000313" key="13">
    <source>
        <dbReference type="EMBL" id="PWD51748.1"/>
    </source>
</evidence>
<sequence length="388" mass="40368">MTGSSWRISRVDRTRVLVVPDLGAGGVPAAVDRVARTGGRFGDGEATIGARNGPGEAAPAPAAATAPAAPVGVGLRPGGVLPAVVGDDVTPAVGDRLVTAPGHRPGDPDRFLVAPRTGELLRDTVDRTSRSQVVAANVDVVLVVEPLDPSPSIGRVERLVTLAWRSGASPVVVLTKTDLVHDTAHWLADLAAAAPGVPVRAVSATTGDGVAELLRLVEPGATLVAVGRSGAGKSTLVNALVGEDVMATGERRGDGKGRHTTTHRELVDLALPDGGRAWLIDTPGLRAVGLVADEESVEATFAEVADLAAGCRFGDCRHEREPGCAVVAALEEGTLSERRYAAYRAQLREAHHAAVRADARLAAAQRTDWKRRTVAMREHHRVTGKGRR</sequence>
<evidence type="ECO:0000256" key="9">
    <source>
        <dbReference type="ARBA" id="ARBA00023134"/>
    </source>
</evidence>
<feature type="binding site" evidence="10">
    <location>
        <position position="318"/>
    </location>
    <ligand>
        <name>Zn(2+)</name>
        <dbReference type="ChEBI" id="CHEBI:29105"/>
    </ligand>
</feature>
<dbReference type="PANTHER" id="PTHR32120">
    <property type="entry name" value="SMALL RIBOSOMAL SUBUNIT BIOGENESIS GTPASE RSGA"/>
    <property type="match status" value="1"/>
</dbReference>
<dbReference type="EMBL" id="PYHR01000002">
    <property type="protein sequence ID" value="PWD51748.1"/>
    <property type="molecule type" value="Genomic_DNA"/>
</dbReference>
<dbReference type="GO" id="GO:0046872">
    <property type="term" value="F:metal ion binding"/>
    <property type="evidence" value="ECO:0007669"/>
    <property type="project" value="UniProtKB-KW"/>
</dbReference>
<comment type="similarity">
    <text evidence="10">Belongs to the TRAFAC class YlqF/YawG GTPase family. RsgA subfamily.</text>
</comment>
<name>A0A2U1ZXN4_9MICO</name>
<dbReference type="NCBIfam" id="TIGR00157">
    <property type="entry name" value="ribosome small subunit-dependent GTPase A"/>
    <property type="match status" value="1"/>
</dbReference>
<evidence type="ECO:0000256" key="1">
    <source>
        <dbReference type="ARBA" id="ARBA00022490"/>
    </source>
</evidence>
<dbReference type="InterPro" id="IPR004881">
    <property type="entry name" value="Ribosome_biogen_GTPase_RsgA"/>
</dbReference>
<dbReference type="PROSITE" id="PS50936">
    <property type="entry name" value="ENGC_GTPASE"/>
    <property type="match status" value="1"/>
</dbReference>
<dbReference type="AlphaFoldDB" id="A0A2U1ZXN4"/>
<comment type="subunit">
    <text evidence="10">Monomer. Associates with 30S ribosomal subunit, binds 16S rRNA.</text>
</comment>
<reference evidence="13 14" key="1">
    <citation type="submission" date="2018-03" db="EMBL/GenBank/DDBJ databases">
        <title>Genome assembly of novel Miniimonas species PCH200.</title>
        <authorList>
            <person name="Thakur V."/>
            <person name="Kumar V."/>
            <person name="Singh D."/>
        </authorList>
    </citation>
    <scope>NUCLEOTIDE SEQUENCE [LARGE SCALE GENOMIC DNA]</scope>
    <source>
        <strain evidence="13 14">PCH200</strain>
    </source>
</reference>
<proteinExistence type="inferred from homology"/>
<dbReference type="InterPro" id="IPR030378">
    <property type="entry name" value="G_CP_dom"/>
</dbReference>
<evidence type="ECO:0000256" key="5">
    <source>
        <dbReference type="ARBA" id="ARBA00022741"/>
    </source>
</evidence>
<comment type="function">
    <text evidence="10">One of several proteins that assist in the late maturation steps of the functional core of the 30S ribosomal subunit. Helps release RbfA from mature subunits. May play a role in the assembly of ribosomal proteins into the subunit. Circularly permuted GTPase that catalyzes slow GTP hydrolysis, GTPase activity is stimulated by the 30S ribosomal subunit.</text>
</comment>
<evidence type="ECO:0000256" key="8">
    <source>
        <dbReference type="ARBA" id="ARBA00022884"/>
    </source>
</evidence>
<dbReference type="InterPro" id="IPR010914">
    <property type="entry name" value="RsgA_GTPase_dom"/>
</dbReference>
<comment type="caution">
    <text evidence="13">The sequence shown here is derived from an EMBL/GenBank/DDBJ whole genome shotgun (WGS) entry which is preliminary data.</text>
</comment>
<accession>A0A2U1ZXN4</accession>